<dbReference type="PANTHER" id="PTHR48097">
    <property type="entry name" value="L-THREONINE ALDOLASE-RELATED"/>
    <property type="match status" value="1"/>
</dbReference>
<dbReference type="InterPro" id="IPR001597">
    <property type="entry name" value="ArAA_b-elim_lyase/Thr_aldolase"/>
</dbReference>
<accession>A0A318IZ61</accession>
<dbReference type="GO" id="GO:0006567">
    <property type="term" value="P:L-threonine catabolic process"/>
    <property type="evidence" value="ECO:0007669"/>
    <property type="project" value="TreeGrafter"/>
</dbReference>
<evidence type="ECO:0000256" key="2">
    <source>
        <dbReference type="ARBA" id="ARBA00006966"/>
    </source>
</evidence>
<dbReference type="GO" id="GO:0005829">
    <property type="term" value="C:cytosol"/>
    <property type="evidence" value="ECO:0007669"/>
    <property type="project" value="TreeGrafter"/>
</dbReference>
<feature type="domain" description="Aromatic amino acid beta-eliminating lyase/threonine aldolase" evidence="5">
    <location>
        <begin position="39"/>
        <end position="295"/>
    </location>
</feature>
<dbReference type="Pfam" id="PF01212">
    <property type="entry name" value="Beta_elim_lyase"/>
    <property type="match status" value="1"/>
</dbReference>
<comment type="cofactor">
    <cofactor evidence="1">
        <name>pyridoxal 5'-phosphate</name>
        <dbReference type="ChEBI" id="CHEBI:597326"/>
    </cofactor>
</comment>
<sequence>MTDAEISTLRLSCTVTLPGHRTLSPAESFARMAGWCEEHQVKHDTYGEGELVQGFEKKVAALLGMEAGLFCITGTLTQVTALRLACEERGSSLVALHASSHILIHEGSNYQLLQHFQALQIGNPHRPWTKKDLQAQPEKIAAAQYELPMREIGGQLPAWEELNDIKTYCREQDIHLHMDGARLWEAAAGYGRSLAEVAAGFDTAYVSFYKGIGGLGGAMLLGSAEFIAKARVWMHRQGGSVFRRSPYVVAAAMQLDERLAAMPACFARTQWLYEELRAYPQFKTNPATPQCNMLHLYLPVTRETAIAIRNRIAQEHGIWLFNNAVHTALPEQCMFEWYVGDNLLVLDNEVVRKALRLLADALQKQNKQE</sequence>
<dbReference type="SUPFAM" id="SSF53383">
    <property type="entry name" value="PLP-dependent transferases"/>
    <property type="match status" value="1"/>
</dbReference>
<dbReference type="InterPro" id="IPR015424">
    <property type="entry name" value="PyrdxlP-dep_Trfase"/>
</dbReference>
<dbReference type="Proteomes" id="UP000247792">
    <property type="component" value="Unassembled WGS sequence"/>
</dbReference>
<dbReference type="GO" id="GO:0006545">
    <property type="term" value="P:glycine biosynthetic process"/>
    <property type="evidence" value="ECO:0007669"/>
    <property type="project" value="TreeGrafter"/>
</dbReference>
<keyword evidence="7" id="KW-1185">Reference proteome</keyword>
<keyword evidence="4" id="KW-0663">Pyridoxal phosphate</keyword>
<dbReference type="GO" id="GO:0008732">
    <property type="term" value="F:L-allo-threonine aldolase activity"/>
    <property type="evidence" value="ECO:0007669"/>
    <property type="project" value="TreeGrafter"/>
</dbReference>
<comment type="similarity">
    <text evidence="2">Belongs to the threonine aldolase family.</text>
</comment>
<dbReference type="EMBL" id="QJKB01000010">
    <property type="protein sequence ID" value="PXX39760.1"/>
    <property type="molecule type" value="Genomic_DNA"/>
</dbReference>
<dbReference type="InterPro" id="IPR015421">
    <property type="entry name" value="PyrdxlP-dep_Trfase_major"/>
</dbReference>
<evidence type="ECO:0000313" key="7">
    <source>
        <dbReference type="Proteomes" id="UP000247792"/>
    </source>
</evidence>
<evidence type="ECO:0000259" key="5">
    <source>
        <dbReference type="Pfam" id="PF01212"/>
    </source>
</evidence>
<dbReference type="InterPro" id="IPR015422">
    <property type="entry name" value="PyrdxlP-dep_Trfase_small"/>
</dbReference>
<comment type="subunit">
    <text evidence="3">Homotetramer.</text>
</comment>
<evidence type="ECO:0000256" key="1">
    <source>
        <dbReference type="ARBA" id="ARBA00001933"/>
    </source>
</evidence>
<comment type="caution">
    <text evidence="6">The sequence shown here is derived from an EMBL/GenBank/DDBJ whole genome shotgun (WGS) entry which is preliminary data.</text>
</comment>
<dbReference type="AlphaFoldDB" id="A0A318IZ61"/>
<protein>
    <submittedName>
        <fullName evidence="6">L-threonine aldolase</fullName>
    </submittedName>
</protein>
<name>A0A318IZ61_9BURK</name>
<dbReference type="Gene3D" id="3.90.1150.10">
    <property type="entry name" value="Aspartate Aminotransferase, domain 1"/>
    <property type="match status" value="1"/>
</dbReference>
<evidence type="ECO:0000256" key="4">
    <source>
        <dbReference type="ARBA" id="ARBA00022898"/>
    </source>
</evidence>
<dbReference type="Gene3D" id="3.40.640.10">
    <property type="entry name" value="Type I PLP-dependent aspartate aminotransferase-like (Major domain)"/>
    <property type="match status" value="1"/>
</dbReference>
<dbReference type="RefSeq" id="WP_245937054.1">
    <property type="nucleotide sequence ID" value="NZ_QJKB01000010.1"/>
</dbReference>
<gene>
    <name evidence="6" type="ORF">DFR42_110126</name>
</gene>
<dbReference type="PANTHER" id="PTHR48097:SF9">
    <property type="entry name" value="L-THREONINE ALDOLASE"/>
    <property type="match status" value="1"/>
</dbReference>
<evidence type="ECO:0000313" key="6">
    <source>
        <dbReference type="EMBL" id="PXX39760.1"/>
    </source>
</evidence>
<reference evidence="6 7" key="1">
    <citation type="submission" date="2018-05" db="EMBL/GenBank/DDBJ databases">
        <title>Genomic Encyclopedia of Type Strains, Phase IV (KMG-IV): sequencing the most valuable type-strain genomes for metagenomic binning, comparative biology and taxonomic classification.</title>
        <authorList>
            <person name="Goeker M."/>
        </authorList>
    </citation>
    <scope>NUCLEOTIDE SEQUENCE [LARGE SCALE GENOMIC DNA]</scope>
    <source>
        <strain evidence="6 7">DSM 19792</strain>
    </source>
</reference>
<proteinExistence type="inferred from homology"/>
<organism evidence="6 7">
    <name type="scientific">Undibacterium pigrum</name>
    <dbReference type="NCBI Taxonomy" id="401470"/>
    <lineage>
        <taxon>Bacteria</taxon>
        <taxon>Pseudomonadati</taxon>
        <taxon>Pseudomonadota</taxon>
        <taxon>Betaproteobacteria</taxon>
        <taxon>Burkholderiales</taxon>
        <taxon>Oxalobacteraceae</taxon>
        <taxon>Undibacterium</taxon>
    </lineage>
</organism>
<evidence type="ECO:0000256" key="3">
    <source>
        <dbReference type="ARBA" id="ARBA00011881"/>
    </source>
</evidence>